<dbReference type="GO" id="GO:0005987">
    <property type="term" value="P:sucrose catabolic process"/>
    <property type="evidence" value="ECO:0007669"/>
    <property type="project" value="TreeGrafter"/>
</dbReference>
<dbReference type="PROSITE" id="PS00609">
    <property type="entry name" value="GLYCOSYL_HYDROL_F32"/>
    <property type="match status" value="1"/>
</dbReference>
<evidence type="ECO:0000259" key="5">
    <source>
        <dbReference type="Pfam" id="PF00251"/>
    </source>
</evidence>
<dbReference type="SMART" id="SM00640">
    <property type="entry name" value="Glyco_32"/>
    <property type="match status" value="1"/>
</dbReference>
<dbReference type="SUPFAM" id="SSF75005">
    <property type="entry name" value="Arabinanase/levansucrase/invertase"/>
    <property type="match status" value="1"/>
</dbReference>
<dbReference type="GO" id="GO:0004575">
    <property type="term" value="F:sucrose alpha-glucosidase activity"/>
    <property type="evidence" value="ECO:0007669"/>
    <property type="project" value="TreeGrafter"/>
</dbReference>
<protein>
    <submittedName>
        <fullName evidence="7">MDL8</fullName>
    </submittedName>
</protein>
<dbReference type="PANTHER" id="PTHR42800">
    <property type="entry name" value="EXOINULINASE INUD (AFU_ORTHOLOGUE AFUA_5G00480)"/>
    <property type="match status" value="1"/>
</dbReference>
<proteinExistence type="evidence at transcript level"/>
<dbReference type="InterPro" id="IPR023296">
    <property type="entry name" value="Glyco_hydro_beta-prop_sf"/>
</dbReference>
<dbReference type="CDD" id="cd18622">
    <property type="entry name" value="GH32_Inu-like"/>
    <property type="match status" value="1"/>
</dbReference>
<dbReference type="GO" id="GO:0005737">
    <property type="term" value="C:cytoplasm"/>
    <property type="evidence" value="ECO:0007669"/>
    <property type="project" value="TreeGrafter"/>
</dbReference>
<accession>A0A7S5SLE0</accession>
<evidence type="ECO:0000256" key="1">
    <source>
        <dbReference type="ARBA" id="ARBA00009902"/>
    </source>
</evidence>
<evidence type="ECO:0000259" key="6">
    <source>
        <dbReference type="Pfam" id="PF08244"/>
    </source>
</evidence>
<dbReference type="InterPro" id="IPR001362">
    <property type="entry name" value="Glyco_hydro_32"/>
</dbReference>
<dbReference type="AlphaFoldDB" id="A0A7S5SLE0"/>
<dbReference type="Pfam" id="PF08244">
    <property type="entry name" value="Glyco_hydro_32C"/>
    <property type="match status" value="1"/>
</dbReference>
<dbReference type="SUPFAM" id="SSF49899">
    <property type="entry name" value="Concanavalin A-like lectins/glucanases"/>
    <property type="match status" value="1"/>
</dbReference>
<sequence length="503" mass="58084">MAPERISSESYDEQYRPQLHYSPPSGWINDPNGLVYHDGIYHMFNQNNPNDVIPGRISWGHAISTDLVHWKTLPCAIPSTDENSIFSGSAIIDDDNVTGLRTDDQIKTLIAIFTAHNLSTNEENQWLAYSNDGPAYEKFHFYEKNPIIPNPNPKKQIDFRDPSVFKYKDRFVILLAAHNHIKIYNSLDLLQWKFVNEFGLNDGSHAGTWECPSLFPIKVTIDGVEVEKYVLIVGLTDGAIQTTQYFIGSFDGEKFINDNFKETELWLDFGPDSYAGITYNKLPDDRRIFISWMNNWLYAQHLNFNVWNGQMGLARELKLIQVQDRILLSSLPVHELEMLRINPVSIQNVLIENDFIYKIDRNDSIAKKHLVDIEMNLDLSKFKKGDSFDIVFSDENDEIKISYKRNEFILDRSKAGRTDFPNFGRLWKAQRFIDNSNLKLRIIIDRSSIEFFADDGLTVMTALFYSKEDIASQMAIYVHSSANGSIIDLKKLNVYQMKSIWSQ</sequence>
<feature type="domain" description="Glycosyl hydrolase family 32 N-terminal" evidence="5">
    <location>
        <begin position="20"/>
        <end position="326"/>
    </location>
</feature>
<comment type="similarity">
    <text evidence="1 4">Belongs to the glycosyl hydrolase 32 family.</text>
</comment>
<dbReference type="Pfam" id="PF00251">
    <property type="entry name" value="Glyco_hydro_32N"/>
    <property type="match status" value="1"/>
</dbReference>
<dbReference type="InterPro" id="IPR013148">
    <property type="entry name" value="Glyco_hydro_32_N"/>
</dbReference>
<evidence type="ECO:0000256" key="4">
    <source>
        <dbReference type="RuleBase" id="RU362110"/>
    </source>
</evidence>
<dbReference type="PANTHER" id="PTHR42800:SF1">
    <property type="entry name" value="EXOINULINASE INUD (AFU_ORTHOLOGUE AFUA_5G00480)"/>
    <property type="match status" value="1"/>
</dbReference>
<dbReference type="Gene3D" id="2.115.10.20">
    <property type="entry name" value="Glycosyl hydrolase domain, family 43"/>
    <property type="match status" value="1"/>
</dbReference>
<dbReference type="EMBL" id="MK519622">
    <property type="protein sequence ID" value="QIX12411.1"/>
    <property type="molecule type" value="mRNA"/>
</dbReference>
<keyword evidence="2 4" id="KW-0378">Hydrolase</keyword>
<name>A0A7S5SLE0_MAYDE</name>
<feature type="domain" description="Glycosyl hydrolase family 32 C-terminal" evidence="6">
    <location>
        <begin position="362"/>
        <end position="495"/>
    </location>
</feature>
<dbReference type="InterPro" id="IPR018053">
    <property type="entry name" value="Glyco_hydro_32_AS"/>
</dbReference>
<dbReference type="Gene3D" id="2.60.120.560">
    <property type="entry name" value="Exo-inulinase, domain 1"/>
    <property type="match status" value="1"/>
</dbReference>
<reference evidence="7" key="1">
    <citation type="submission" date="2019-02" db="EMBL/GenBank/DDBJ databases">
        <title>A Single Event of Horizontal Gene Transfer Changed Fundamentally the Metabolic Physiology of a Parasitic Gall Midge.</title>
        <authorList>
            <person name="Cheng X."/>
            <person name="Garces-Carrera S."/>
            <person name="Whitworth J."/>
            <person name="Park Y."/>
            <person name="Chen M.-S."/>
        </authorList>
    </citation>
    <scope>NUCLEOTIDE SEQUENCE</scope>
</reference>
<evidence type="ECO:0000313" key="7">
    <source>
        <dbReference type="EMBL" id="QIX12411.1"/>
    </source>
</evidence>
<evidence type="ECO:0000256" key="3">
    <source>
        <dbReference type="ARBA" id="ARBA00023295"/>
    </source>
</evidence>
<organism evidence="7">
    <name type="scientific">Mayetiola destructor</name>
    <name type="common">Hessian fly</name>
    <dbReference type="NCBI Taxonomy" id="39758"/>
    <lineage>
        <taxon>Eukaryota</taxon>
        <taxon>Metazoa</taxon>
        <taxon>Ecdysozoa</taxon>
        <taxon>Arthropoda</taxon>
        <taxon>Hexapoda</taxon>
        <taxon>Insecta</taxon>
        <taxon>Pterygota</taxon>
        <taxon>Neoptera</taxon>
        <taxon>Endopterygota</taxon>
        <taxon>Diptera</taxon>
        <taxon>Nematocera</taxon>
        <taxon>Sciaroidea</taxon>
        <taxon>Cecidomyiidae</taxon>
        <taxon>Mayetiola</taxon>
    </lineage>
</organism>
<dbReference type="InterPro" id="IPR013320">
    <property type="entry name" value="ConA-like_dom_sf"/>
</dbReference>
<dbReference type="InterPro" id="IPR013189">
    <property type="entry name" value="Glyco_hydro_32_C"/>
</dbReference>
<keyword evidence="3 4" id="KW-0326">Glycosidase</keyword>
<evidence type="ECO:0000256" key="2">
    <source>
        <dbReference type="ARBA" id="ARBA00022801"/>
    </source>
</evidence>